<dbReference type="InterPro" id="IPR046346">
    <property type="entry name" value="Aminoacid_DH-like_N_sf"/>
</dbReference>
<dbReference type="SUPFAM" id="SSF53223">
    <property type="entry name" value="Aminoacid dehydrogenase-like, N-terminal domain"/>
    <property type="match status" value="1"/>
</dbReference>
<evidence type="ECO:0000259" key="6">
    <source>
        <dbReference type="SMART" id="SM00919"/>
    </source>
</evidence>
<dbReference type="InterPro" id="IPR037062">
    <property type="entry name" value="Malic_N_dom_sf"/>
</dbReference>
<evidence type="ECO:0000256" key="5">
    <source>
        <dbReference type="RuleBase" id="RU003427"/>
    </source>
</evidence>
<keyword evidence="8" id="KW-0560">Oxidoreductase</keyword>
<proteinExistence type="inferred from homology"/>
<dbReference type="PROSITE" id="PS00331">
    <property type="entry name" value="MALIC_ENZYMES"/>
    <property type="match status" value="1"/>
</dbReference>
<dbReference type="Gene3D" id="3.40.50.720">
    <property type="entry name" value="NAD(P)-binding Rossmann-like Domain"/>
    <property type="match status" value="1"/>
</dbReference>
<evidence type="ECO:0000259" key="7">
    <source>
        <dbReference type="SMART" id="SM01274"/>
    </source>
</evidence>
<dbReference type="CDD" id="cd05312">
    <property type="entry name" value="NAD_bind_1_malic_enz"/>
    <property type="match status" value="1"/>
</dbReference>
<dbReference type="InterPro" id="IPR036291">
    <property type="entry name" value="NAD(P)-bd_dom_sf"/>
</dbReference>
<keyword evidence="3 5" id="KW-0479">Metal-binding</keyword>
<protein>
    <submittedName>
        <fullName evidence="8">NAD-dependent malic enzyme</fullName>
        <ecNumber evidence="8">1.1.1.38</ecNumber>
    </submittedName>
</protein>
<dbReference type="Proteomes" id="UP001580407">
    <property type="component" value="Unassembled WGS sequence"/>
</dbReference>
<sequence>MKGRYPSVIETTSRHPLVRIKDSGRIFETDAHGRGLLSHPRLNKGTAFSEQERKALGLTGLLPPAVISPQSQADRIYEQYQRQPNDEAKQVYLTALQNRNETLFYRVVTEHVEEMLPIIYTPTIALAIQHFSHEFRTPQGIYLSIDKPDDIEVSFRNSGFTKDDIDIVVVSDGERILGIGDWGVGGINITIGKKTVYSVAAGIYPRRILPVVLDVGTNNKQLLEDPLYLGNRHERVTGEAYDRFVEMFVSAVERIYPGVLLHWEDFGGQNARRLLEKYKNRLCTFNDDMQGTGAITLAAVLSSVKASGVPLQEQKIVIFGAGTAGIGIADQIRQAMERSGMSAADAAARFWCIDRYGLVVQGAEGVTEVQKPYARRPEEVEGWQGRGGKEGISLVEVIRRVQPTMLIGASTVSGAFTEEAVREMAKGTKMPVIMPLSNPTEKSEAKPDDLLNWTDGKALIVTGSPFGDVEYNGKTYKIGQANNALVYPGIGLGTVAVKASRVTDNMLTAAAEAVASKITHNKPEDPLLPGVHELRSLSRHVAIAVGQAAVKEGMAPGGLQAQDVERAVDKAVWQAEYPEIHPLG</sequence>
<evidence type="ECO:0000256" key="2">
    <source>
        <dbReference type="ARBA" id="ARBA00008785"/>
    </source>
</evidence>
<dbReference type="PANTHER" id="PTHR23406:SF34">
    <property type="entry name" value="NAD-DEPENDENT MALIC ENZYME, MITOCHONDRIAL"/>
    <property type="match status" value="1"/>
</dbReference>
<dbReference type="GO" id="GO:0016491">
    <property type="term" value="F:oxidoreductase activity"/>
    <property type="evidence" value="ECO:0007669"/>
    <property type="project" value="UniProtKB-KW"/>
</dbReference>
<dbReference type="Pfam" id="PF00390">
    <property type="entry name" value="malic"/>
    <property type="match status" value="1"/>
</dbReference>
<comment type="similarity">
    <text evidence="2 5">Belongs to the malic enzymes family.</text>
</comment>
<keyword evidence="4" id="KW-0520">NAD</keyword>
<evidence type="ECO:0000313" key="8">
    <source>
        <dbReference type="EMBL" id="MFB5680028.1"/>
    </source>
</evidence>
<dbReference type="InterPro" id="IPR001891">
    <property type="entry name" value="Malic_OxRdtase"/>
</dbReference>
<dbReference type="PIRSF" id="PIRSF000106">
    <property type="entry name" value="ME"/>
    <property type="match status" value="1"/>
</dbReference>
<dbReference type="Pfam" id="PF03949">
    <property type="entry name" value="Malic_M"/>
    <property type="match status" value="1"/>
</dbReference>
<keyword evidence="9" id="KW-1185">Reference proteome</keyword>
<dbReference type="SUPFAM" id="SSF51735">
    <property type="entry name" value="NAD(P)-binding Rossmann-fold domains"/>
    <property type="match status" value="1"/>
</dbReference>
<evidence type="ECO:0000256" key="1">
    <source>
        <dbReference type="ARBA" id="ARBA00001936"/>
    </source>
</evidence>
<evidence type="ECO:0000256" key="4">
    <source>
        <dbReference type="ARBA" id="ARBA00023027"/>
    </source>
</evidence>
<feature type="domain" description="Malic enzyme N-terminal" evidence="7">
    <location>
        <begin position="97"/>
        <end position="279"/>
    </location>
</feature>
<gene>
    <name evidence="8" type="ORF">ACE3NQ_03715</name>
</gene>
<evidence type="ECO:0000256" key="3">
    <source>
        <dbReference type="ARBA" id="ARBA00022723"/>
    </source>
</evidence>
<name>A0ABV5B2X1_9BACL</name>
<dbReference type="SMART" id="SM00919">
    <property type="entry name" value="Malic_M"/>
    <property type="match status" value="1"/>
</dbReference>
<comment type="caution">
    <text evidence="8">The sequence shown here is derived from an EMBL/GenBank/DDBJ whole genome shotgun (WGS) entry which is preliminary data.</text>
</comment>
<dbReference type="NCBIfam" id="NF010052">
    <property type="entry name" value="PRK13529.1"/>
    <property type="match status" value="1"/>
</dbReference>
<feature type="domain" description="Malic enzyme NAD-binding" evidence="6">
    <location>
        <begin position="289"/>
        <end position="550"/>
    </location>
</feature>
<accession>A0ABV5B2X1</accession>
<dbReference type="RefSeq" id="WP_375523854.1">
    <property type="nucleotide sequence ID" value="NZ_JBHILM010000003.1"/>
</dbReference>
<dbReference type="SMART" id="SM01274">
    <property type="entry name" value="malic"/>
    <property type="match status" value="1"/>
</dbReference>
<dbReference type="EC" id="1.1.1.38" evidence="8"/>
<comment type="cofactor">
    <cofactor evidence="1">
        <name>Mn(2+)</name>
        <dbReference type="ChEBI" id="CHEBI:29035"/>
    </cofactor>
</comment>
<dbReference type="InterPro" id="IPR012301">
    <property type="entry name" value="Malic_N_dom"/>
</dbReference>
<dbReference type="InterPro" id="IPR012302">
    <property type="entry name" value="Malic_NAD-bd"/>
</dbReference>
<dbReference type="PRINTS" id="PR00072">
    <property type="entry name" value="MALOXRDTASE"/>
</dbReference>
<dbReference type="EMBL" id="JBHILM010000003">
    <property type="protein sequence ID" value="MFB5680028.1"/>
    <property type="molecule type" value="Genomic_DNA"/>
</dbReference>
<dbReference type="Gene3D" id="3.40.50.10380">
    <property type="entry name" value="Malic enzyme, N-terminal domain"/>
    <property type="match status" value="1"/>
</dbReference>
<organism evidence="8 9">
    <name type="scientific">Paenibacillus terreus</name>
    <dbReference type="NCBI Taxonomy" id="1387834"/>
    <lineage>
        <taxon>Bacteria</taxon>
        <taxon>Bacillati</taxon>
        <taxon>Bacillota</taxon>
        <taxon>Bacilli</taxon>
        <taxon>Bacillales</taxon>
        <taxon>Paenibacillaceae</taxon>
        <taxon>Paenibacillus</taxon>
    </lineage>
</organism>
<evidence type="ECO:0000313" key="9">
    <source>
        <dbReference type="Proteomes" id="UP001580407"/>
    </source>
</evidence>
<reference evidence="8 9" key="1">
    <citation type="submission" date="2024-09" db="EMBL/GenBank/DDBJ databases">
        <authorList>
            <person name="Ruan L."/>
        </authorList>
    </citation>
    <scope>NUCLEOTIDE SEQUENCE [LARGE SCALE GENOMIC DNA]</scope>
    <source>
        <strain evidence="8 9">D33</strain>
    </source>
</reference>
<dbReference type="InterPro" id="IPR015884">
    <property type="entry name" value="Malic_enzyme_CS"/>
</dbReference>
<dbReference type="PANTHER" id="PTHR23406">
    <property type="entry name" value="MALIC ENZYME-RELATED"/>
    <property type="match status" value="1"/>
</dbReference>